<evidence type="ECO:0000313" key="11">
    <source>
        <dbReference type="EMBL" id="GGO75400.1"/>
    </source>
</evidence>
<dbReference type="Gene3D" id="3.40.640.10">
    <property type="entry name" value="Type I PLP-dependent aspartate aminotransferase-like (Major domain)"/>
    <property type="match status" value="1"/>
</dbReference>
<sequence length="382" mass="41718">MTPIALPESPYLLLTPGPLTTTASVKRRMMTDACTWDDDYNNVVQQVRARLVELATSAPGYTSVLMQGSGTASVESVIGSVIPEDGKLAVVANGVYGRRIAQIAQYLRIPHHLIDAGETASADLVALQRLLAEDPAITHVAVVHCETTTGMLNPIEQVGRIARAAGKVFIVDAMSSFGGIEMDIDALQIDFLISSANKCIQGVPGFGFVIARRERMAEIGGRARSLSLDLHDQWACMEDNNGKWRFTSPTHVVRAFAQALNELDEEGGIAARAARYRDNHRTLVEGMRRLGFRTLLDDARMSPIITSFYSPESPDYSFKRFYALLKARGFVIYPGKVSDADCFRIGNIGDIQPADMARLIEAIGESCYWSETVTETPAQVSA</sequence>
<evidence type="ECO:0000256" key="7">
    <source>
        <dbReference type="HAMAP-Rule" id="MF_01376"/>
    </source>
</evidence>
<dbReference type="InterPro" id="IPR012703">
    <property type="entry name" value="NH2EtPonate_pyrv_transaminase"/>
</dbReference>
<dbReference type="GO" id="GO:0047304">
    <property type="term" value="F:2-aminoethylphosphonate-pyruvate transaminase activity"/>
    <property type="evidence" value="ECO:0007669"/>
    <property type="project" value="UniProtKB-UniRule"/>
</dbReference>
<evidence type="ECO:0000256" key="4">
    <source>
        <dbReference type="ARBA" id="ARBA00022898"/>
    </source>
</evidence>
<dbReference type="NCBIfam" id="TIGR02326">
    <property type="entry name" value="transamin_PhnW"/>
    <property type="match status" value="1"/>
</dbReference>
<dbReference type="Proteomes" id="UP000599578">
    <property type="component" value="Unassembled WGS sequence"/>
</dbReference>
<dbReference type="InterPro" id="IPR015421">
    <property type="entry name" value="PyrdxlP-dep_Trfase_major"/>
</dbReference>
<dbReference type="PIRSF" id="PIRSF000524">
    <property type="entry name" value="SPT"/>
    <property type="match status" value="1"/>
</dbReference>
<keyword evidence="5 7" id="KW-0670">Pyruvate</keyword>
<dbReference type="InterPro" id="IPR024169">
    <property type="entry name" value="SP_NH2Trfase/AEP_transaminase"/>
</dbReference>
<evidence type="ECO:0000259" key="10">
    <source>
        <dbReference type="Pfam" id="PF00266"/>
    </source>
</evidence>
<comment type="function">
    <text evidence="7">Involved in phosphonate degradation.</text>
</comment>
<reference evidence="11 12" key="1">
    <citation type="journal article" date="2014" name="Int. J. Syst. Evol. Microbiol.">
        <title>Complete genome sequence of Corynebacterium casei LMG S-19264T (=DSM 44701T), isolated from a smear-ripened cheese.</title>
        <authorList>
            <consortium name="US DOE Joint Genome Institute (JGI-PGF)"/>
            <person name="Walter F."/>
            <person name="Albersmeier A."/>
            <person name="Kalinowski J."/>
            <person name="Ruckert C."/>
        </authorList>
    </citation>
    <scope>NUCLEOTIDE SEQUENCE [LARGE SCALE GENOMIC DNA]</scope>
    <source>
        <strain evidence="11 12">CGMCC 1.7286</strain>
    </source>
</reference>
<evidence type="ECO:0000313" key="12">
    <source>
        <dbReference type="Proteomes" id="UP000599578"/>
    </source>
</evidence>
<comment type="catalytic activity">
    <reaction evidence="6 7">
        <text>(2-aminoethyl)phosphonate + pyruvate = phosphonoacetaldehyde + L-alanine</text>
        <dbReference type="Rhea" id="RHEA:17021"/>
        <dbReference type="ChEBI" id="CHEBI:15361"/>
        <dbReference type="ChEBI" id="CHEBI:57418"/>
        <dbReference type="ChEBI" id="CHEBI:57972"/>
        <dbReference type="ChEBI" id="CHEBI:58383"/>
        <dbReference type="EC" id="2.6.1.37"/>
    </reaction>
</comment>
<keyword evidence="3 7" id="KW-0808">Transferase</keyword>
<dbReference type="EMBL" id="BMLT01000001">
    <property type="protein sequence ID" value="GGO75400.1"/>
    <property type="molecule type" value="Genomic_DNA"/>
</dbReference>
<dbReference type="Gene3D" id="3.90.1150.10">
    <property type="entry name" value="Aspartate Aminotransferase, domain 1"/>
    <property type="match status" value="1"/>
</dbReference>
<dbReference type="PANTHER" id="PTHR42778:SF1">
    <property type="entry name" value="2-AMINOETHYLPHOSPHONATE--PYRUVATE TRANSAMINASE"/>
    <property type="match status" value="1"/>
</dbReference>
<dbReference type="AlphaFoldDB" id="A0A917Z7P5"/>
<dbReference type="NCBIfam" id="TIGR03301">
    <property type="entry name" value="PhnW-AepZ"/>
    <property type="match status" value="1"/>
</dbReference>
<comment type="cofactor">
    <cofactor evidence="1 7 9">
        <name>pyridoxal 5'-phosphate</name>
        <dbReference type="ChEBI" id="CHEBI:597326"/>
    </cofactor>
</comment>
<evidence type="ECO:0000256" key="9">
    <source>
        <dbReference type="PIRSR" id="PIRSR000524-50"/>
    </source>
</evidence>
<dbReference type="GO" id="GO:0019700">
    <property type="term" value="P:organic phosphonate catabolic process"/>
    <property type="evidence" value="ECO:0007669"/>
    <property type="project" value="UniProtKB-UniRule"/>
</dbReference>
<dbReference type="InterPro" id="IPR015424">
    <property type="entry name" value="PyrdxlP-dep_Trfase"/>
</dbReference>
<dbReference type="InterPro" id="IPR000192">
    <property type="entry name" value="Aminotrans_V_dom"/>
</dbReference>
<dbReference type="SUPFAM" id="SSF53383">
    <property type="entry name" value="PLP-dependent transferases"/>
    <property type="match status" value="1"/>
</dbReference>
<keyword evidence="4 7" id="KW-0663">Pyridoxal phosphate</keyword>
<name>A0A917Z7P5_9GAMM</name>
<evidence type="ECO:0000256" key="5">
    <source>
        <dbReference type="ARBA" id="ARBA00023317"/>
    </source>
</evidence>
<dbReference type="EC" id="2.6.1.37" evidence="7"/>
<protein>
    <recommendedName>
        <fullName evidence="7">2-aminoethylphosphonate--pyruvate transaminase</fullName>
        <ecNumber evidence="7">2.6.1.37</ecNumber>
    </recommendedName>
    <alternativeName>
        <fullName evidence="7">2-aminoethylphosphonate aminotransferase</fullName>
    </alternativeName>
    <alternativeName>
        <fullName evidence="7">AEP transaminase</fullName>
        <shortName evidence="7">AEPT</shortName>
    </alternativeName>
</protein>
<evidence type="ECO:0000256" key="2">
    <source>
        <dbReference type="ARBA" id="ARBA00022576"/>
    </source>
</evidence>
<feature type="binding site" evidence="8">
    <location>
        <position position="344"/>
    </location>
    <ligand>
        <name>substrate</name>
    </ligand>
</feature>
<keyword evidence="2 7" id="KW-0032">Aminotransferase</keyword>
<accession>A0A917Z7P5</accession>
<dbReference type="Pfam" id="PF00266">
    <property type="entry name" value="Aminotran_5"/>
    <property type="match status" value="1"/>
</dbReference>
<evidence type="ECO:0000256" key="3">
    <source>
        <dbReference type="ARBA" id="ARBA00022679"/>
    </source>
</evidence>
<comment type="similarity">
    <text evidence="7">Belongs to the class-V pyridoxal-phosphate-dependent aminotransferase family. PhnW subfamily.</text>
</comment>
<keyword evidence="12" id="KW-1185">Reference proteome</keyword>
<proteinExistence type="inferred from homology"/>
<organism evidence="11 12">
    <name type="scientific">Marinobacterium nitratireducens</name>
    <dbReference type="NCBI Taxonomy" id="518897"/>
    <lineage>
        <taxon>Bacteria</taxon>
        <taxon>Pseudomonadati</taxon>
        <taxon>Pseudomonadota</taxon>
        <taxon>Gammaproteobacteria</taxon>
        <taxon>Oceanospirillales</taxon>
        <taxon>Oceanospirillaceae</taxon>
        <taxon>Marinobacterium</taxon>
    </lineage>
</organism>
<comment type="caution">
    <text evidence="11">The sequence shown here is derived from an EMBL/GenBank/DDBJ whole genome shotgun (WGS) entry which is preliminary data.</text>
</comment>
<feature type="domain" description="Aminotransferase class V" evidence="10">
    <location>
        <begin position="40"/>
        <end position="308"/>
    </location>
</feature>
<comment type="subunit">
    <text evidence="7">Homodimer.</text>
</comment>
<evidence type="ECO:0000256" key="1">
    <source>
        <dbReference type="ARBA" id="ARBA00001933"/>
    </source>
</evidence>
<evidence type="ECO:0000256" key="6">
    <source>
        <dbReference type="ARBA" id="ARBA00049460"/>
    </source>
</evidence>
<feature type="modified residue" description="N6-(pyridoxal phosphate)lysine" evidence="7 9">
    <location>
        <position position="198"/>
    </location>
</feature>
<dbReference type="InterPro" id="IPR015422">
    <property type="entry name" value="PyrdxlP-dep_Trfase_small"/>
</dbReference>
<dbReference type="PANTHER" id="PTHR42778">
    <property type="entry name" value="2-AMINOETHYLPHOSPHONATE--PYRUVATE TRANSAMINASE"/>
    <property type="match status" value="1"/>
</dbReference>
<dbReference type="NCBIfam" id="NF010006">
    <property type="entry name" value="PRK13479.1"/>
    <property type="match status" value="1"/>
</dbReference>
<gene>
    <name evidence="7 11" type="primary">phnW</name>
    <name evidence="11" type="ORF">GCM10011348_00110</name>
</gene>
<dbReference type="HAMAP" id="MF_01376">
    <property type="entry name" value="PhnW_aminotrans_5"/>
    <property type="match status" value="1"/>
</dbReference>
<dbReference type="RefSeq" id="WP_188857188.1">
    <property type="nucleotide sequence ID" value="NZ_BMLT01000001.1"/>
</dbReference>
<evidence type="ECO:0000256" key="8">
    <source>
        <dbReference type="PIRSR" id="PIRSR000524-1"/>
    </source>
</evidence>